<dbReference type="Proteomes" id="UP000499080">
    <property type="component" value="Unassembled WGS sequence"/>
</dbReference>
<proteinExistence type="predicted"/>
<dbReference type="PANTHER" id="PTHR46114:SF1">
    <property type="entry name" value="ZAD DOMAIN-CONTAINING PROTEIN"/>
    <property type="match status" value="1"/>
</dbReference>
<dbReference type="OrthoDB" id="8063408at2759"/>
<evidence type="ECO:0000313" key="1">
    <source>
        <dbReference type="EMBL" id="GBM19063.1"/>
    </source>
</evidence>
<organism evidence="1 2">
    <name type="scientific">Araneus ventricosus</name>
    <name type="common">Orbweaver spider</name>
    <name type="synonym">Epeira ventricosa</name>
    <dbReference type="NCBI Taxonomy" id="182803"/>
    <lineage>
        <taxon>Eukaryota</taxon>
        <taxon>Metazoa</taxon>
        <taxon>Ecdysozoa</taxon>
        <taxon>Arthropoda</taxon>
        <taxon>Chelicerata</taxon>
        <taxon>Arachnida</taxon>
        <taxon>Araneae</taxon>
        <taxon>Araneomorphae</taxon>
        <taxon>Entelegynae</taxon>
        <taxon>Araneoidea</taxon>
        <taxon>Araneidae</taxon>
        <taxon>Araneus</taxon>
    </lineage>
</organism>
<evidence type="ECO:0000313" key="2">
    <source>
        <dbReference type="Proteomes" id="UP000499080"/>
    </source>
</evidence>
<reference evidence="1 2" key="1">
    <citation type="journal article" date="2019" name="Sci. Rep.">
        <title>Orb-weaving spider Araneus ventricosus genome elucidates the spidroin gene catalogue.</title>
        <authorList>
            <person name="Kono N."/>
            <person name="Nakamura H."/>
            <person name="Ohtoshi R."/>
            <person name="Moran D.A.P."/>
            <person name="Shinohara A."/>
            <person name="Yoshida Y."/>
            <person name="Fujiwara M."/>
            <person name="Mori M."/>
            <person name="Tomita M."/>
            <person name="Arakawa K."/>
        </authorList>
    </citation>
    <scope>NUCLEOTIDE SEQUENCE [LARGE SCALE GENOMIC DNA]</scope>
</reference>
<accession>A0A4Y2DQF0</accession>
<gene>
    <name evidence="1" type="ORF">AVEN_236892_1</name>
</gene>
<comment type="caution">
    <text evidence="1">The sequence shown here is derived from an EMBL/GenBank/DDBJ whole genome shotgun (WGS) entry which is preliminary data.</text>
</comment>
<dbReference type="PANTHER" id="PTHR46114">
    <property type="entry name" value="APPLE DOMAIN-CONTAINING PROTEIN"/>
    <property type="match status" value="1"/>
</dbReference>
<protein>
    <submittedName>
        <fullName evidence="1">Uncharacterized protein</fullName>
    </submittedName>
</protein>
<keyword evidence="2" id="KW-1185">Reference proteome</keyword>
<dbReference type="AlphaFoldDB" id="A0A4Y2DQF0"/>
<dbReference type="EMBL" id="BGPR01000416">
    <property type="protein sequence ID" value="GBM19063.1"/>
    <property type="molecule type" value="Genomic_DNA"/>
</dbReference>
<name>A0A4Y2DQF0_ARAVE</name>
<sequence>MMHVAKYQQISLRIPVQQITKISLTACWLCNRNLTVNKSLKIYFLNSYLDFFLQNCGEFSDEHGERFHQDVMAMEQRLQGELSSAMLGGYCWTLLMDTSQVKYSRNRSKLS</sequence>